<dbReference type="STRING" id="199441.BkAM31D_10725"/>
<feature type="domain" description="Spore germination GerAC-like C-terminal" evidence="8">
    <location>
        <begin position="204"/>
        <end position="367"/>
    </location>
</feature>
<evidence type="ECO:0000256" key="4">
    <source>
        <dbReference type="ARBA" id="ARBA00022729"/>
    </source>
</evidence>
<evidence type="ECO:0000256" key="1">
    <source>
        <dbReference type="ARBA" id="ARBA00004635"/>
    </source>
</evidence>
<dbReference type="Proteomes" id="UP000193006">
    <property type="component" value="Chromosome"/>
</dbReference>
<dbReference type="RefSeq" id="WP_066151594.1">
    <property type="nucleotide sequence ID" value="NZ_CP020814.1"/>
</dbReference>
<sequence precursor="true">MRKRLQCSFLILLFVVILSGCVETSVVDEVSMVRAAAFDTVEGGRIKVTANFPTFPEDGAENTLADGLLAATGDTTKGARIILNQKNQKPLVAGQLRLLLFSEELAEGGIENLIDAMYRDPSVGNRIYLAIAEGSDAGRFLESDEKSGELSGVFLPELIEHNMENNMVPETNMHQFLFSLYNDGRDAFLPLVRKTEEENIDVWGTAVFSGDKLHTKLDHDDSFMLKMMLERTKRSTKQFSLQNDEDETFVVIDNIHSSVSRTIHTQGEVPEFKVEIDIIGAIDDYSGDKNLDDETIIKEIETSVEETIKADSENLLNDFREKGIDPVGVGEVYRSTNRNWDAERWKNEIYPTVSFTVDVELKVVQSGAVEN</sequence>
<dbReference type="Pfam" id="PF25198">
    <property type="entry name" value="Spore_GerAC_N"/>
    <property type="match status" value="1"/>
</dbReference>
<evidence type="ECO:0008006" key="12">
    <source>
        <dbReference type="Google" id="ProtNLM"/>
    </source>
</evidence>
<comment type="subcellular location">
    <subcellularLocation>
        <location evidence="1">Membrane</location>
        <topology evidence="1">Lipid-anchor</topology>
    </subcellularLocation>
</comment>
<comment type="similarity">
    <text evidence="2">Belongs to the GerABKC lipoprotein family.</text>
</comment>
<evidence type="ECO:0000256" key="3">
    <source>
        <dbReference type="ARBA" id="ARBA00022544"/>
    </source>
</evidence>
<evidence type="ECO:0000313" key="11">
    <source>
        <dbReference type="Proteomes" id="UP000193006"/>
    </source>
</evidence>
<dbReference type="Gene3D" id="3.30.300.210">
    <property type="entry name" value="Nutrient germinant receptor protein C, domain 3"/>
    <property type="match status" value="1"/>
</dbReference>
<evidence type="ECO:0000256" key="7">
    <source>
        <dbReference type="ARBA" id="ARBA00023288"/>
    </source>
</evidence>
<accession>A0A1X9MCD3</accession>
<keyword evidence="3" id="KW-0309">Germination</keyword>
<keyword evidence="4" id="KW-0732">Signal</keyword>
<dbReference type="InterPro" id="IPR008844">
    <property type="entry name" value="Spore_GerAC-like"/>
</dbReference>
<proteinExistence type="inferred from homology"/>
<dbReference type="PROSITE" id="PS51257">
    <property type="entry name" value="PROKAR_LIPOPROTEIN"/>
    <property type="match status" value="1"/>
</dbReference>
<keyword evidence="6" id="KW-0564">Palmitate</keyword>
<dbReference type="EMBL" id="CP020814">
    <property type="protein sequence ID" value="ARK30260.1"/>
    <property type="molecule type" value="Genomic_DNA"/>
</dbReference>
<dbReference type="InterPro" id="IPR057336">
    <property type="entry name" value="GerAC_N"/>
</dbReference>
<evidence type="ECO:0000256" key="6">
    <source>
        <dbReference type="ARBA" id="ARBA00023139"/>
    </source>
</evidence>
<evidence type="ECO:0000259" key="8">
    <source>
        <dbReference type="Pfam" id="PF05504"/>
    </source>
</evidence>
<dbReference type="PANTHER" id="PTHR35789:SF1">
    <property type="entry name" value="SPORE GERMINATION PROTEIN B3"/>
    <property type="match status" value="1"/>
</dbReference>
<dbReference type="GO" id="GO:0009847">
    <property type="term" value="P:spore germination"/>
    <property type="evidence" value="ECO:0007669"/>
    <property type="project" value="InterPro"/>
</dbReference>
<name>A0A1X9MCD3_9BACI</name>
<evidence type="ECO:0000313" key="10">
    <source>
        <dbReference type="EMBL" id="ARK30260.1"/>
    </source>
</evidence>
<dbReference type="AlphaFoldDB" id="A0A1X9MCD3"/>
<gene>
    <name evidence="10" type="ORF">BkAM31D_10725</name>
</gene>
<keyword evidence="5" id="KW-0472">Membrane</keyword>
<dbReference type="GO" id="GO:0016020">
    <property type="term" value="C:membrane"/>
    <property type="evidence" value="ECO:0007669"/>
    <property type="project" value="UniProtKB-SubCell"/>
</dbReference>
<evidence type="ECO:0000256" key="5">
    <source>
        <dbReference type="ARBA" id="ARBA00023136"/>
    </source>
</evidence>
<reference evidence="10 11" key="1">
    <citation type="submission" date="2017-04" db="EMBL/GenBank/DDBJ databases">
        <title>Bacillus krulwichiae AM31D Genome sequencing and assembly.</title>
        <authorList>
            <person name="Krulwich T.A."/>
            <person name="Anastor L."/>
            <person name="Ehrlich R."/>
            <person name="Ehrlich G.D."/>
            <person name="Janto B."/>
        </authorList>
    </citation>
    <scope>NUCLEOTIDE SEQUENCE [LARGE SCALE GENOMIC DNA]</scope>
    <source>
        <strain evidence="10 11">AM31D</strain>
    </source>
</reference>
<dbReference type="InterPro" id="IPR046953">
    <property type="entry name" value="Spore_GerAC-like_C"/>
</dbReference>
<protein>
    <recommendedName>
        <fullName evidence="12">Spore germination protein A3</fullName>
    </recommendedName>
</protein>
<feature type="domain" description="Spore germination protein N-terminal" evidence="9">
    <location>
        <begin position="27"/>
        <end position="193"/>
    </location>
</feature>
<evidence type="ECO:0000256" key="2">
    <source>
        <dbReference type="ARBA" id="ARBA00007886"/>
    </source>
</evidence>
<dbReference type="PANTHER" id="PTHR35789">
    <property type="entry name" value="SPORE GERMINATION PROTEIN B3"/>
    <property type="match status" value="1"/>
</dbReference>
<dbReference type="NCBIfam" id="TIGR02887">
    <property type="entry name" value="spore_ger_x_C"/>
    <property type="match status" value="1"/>
</dbReference>
<evidence type="ECO:0000259" key="9">
    <source>
        <dbReference type="Pfam" id="PF25198"/>
    </source>
</evidence>
<keyword evidence="11" id="KW-1185">Reference proteome</keyword>
<dbReference type="InterPro" id="IPR038501">
    <property type="entry name" value="Spore_GerAC_C_sf"/>
</dbReference>
<organism evidence="10 11">
    <name type="scientific">Halalkalibacter krulwichiae</name>
    <dbReference type="NCBI Taxonomy" id="199441"/>
    <lineage>
        <taxon>Bacteria</taxon>
        <taxon>Bacillati</taxon>
        <taxon>Bacillota</taxon>
        <taxon>Bacilli</taxon>
        <taxon>Bacillales</taxon>
        <taxon>Bacillaceae</taxon>
        <taxon>Halalkalibacter</taxon>
    </lineage>
</organism>
<dbReference type="KEGG" id="bkw:BkAM31D_10725"/>
<dbReference type="Pfam" id="PF05504">
    <property type="entry name" value="Spore_GerAC"/>
    <property type="match status" value="1"/>
</dbReference>
<keyword evidence="7" id="KW-0449">Lipoprotein</keyword>